<name>A0A3A1WHW4_9HYPH</name>
<organism evidence="1 2">
    <name type="scientific">Aureimonas flava</name>
    <dbReference type="NCBI Taxonomy" id="2320271"/>
    <lineage>
        <taxon>Bacteria</taxon>
        <taxon>Pseudomonadati</taxon>
        <taxon>Pseudomonadota</taxon>
        <taxon>Alphaproteobacteria</taxon>
        <taxon>Hyphomicrobiales</taxon>
        <taxon>Aurantimonadaceae</taxon>
        <taxon>Aureimonas</taxon>
    </lineage>
</organism>
<keyword evidence="2" id="KW-1185">Reference proteome</keyword>
<dbReference type="AlphaFoldDB" id="A0A3A1WHW4"/>
<protein>
    <submittedName>
        <fullName evidence="1">Uncharacterized protein</fullName>
    </submittedName>
</protein>
<proteinExistence type="predicted"/>
<gene>
    <name evidence="1" type="ORF">D3218_19145</name>
</gene>
<comment type="caution">
    <text evidence="1">The sequence shown here is derived from an EMBL/GenBank/DDBJ whole genome shotgun (WGS) entry which is preliminary data.</text>
</comment>
<dbReference type="RefSeq" id="WP_119541683.1">
    <property type="nucleotide sequence ID" value="NZ_QYRN01000017.1"/>
</dbReference>
<sequence length="93" mass="10751">MNPMLPHGNCLDLGWCVLRPLSDQLALKVHKVKTYSQDEARMAAYARLSRSRFKALPDDRKRELRLGCLWMTRQFDPPRVGTPFYEETEASGL</sequence>
<reference evidence="2" key="1">
    <citation type="submission" date="2018-09" db="EMBL/GenBank/DDBJ databases">
        <authorList>
            <person name="Tuo L."/>
        </authorList>
    </citation>
    <scope>NUCLEOTIDE SEQUENCE [LARGE SCALE GENOMIC DNA]</scope>
    <source>
        <strain evidence="2">M2BS4Y-1</strain>
    </source>
</reference>
<accession>A0A3A1WHW4</accession>
<evidence type="ECO:0000313" key="1">
    <source>
        <dbReference type="EMBL" id="RIX97178.1"/>
    </source>
</evidence>
<dbReference type="Proteomes" id="UP000265750">
    <property type="component" value="Unassembled WGS sequence"/>
</dbReference>
<dbReference type="EMBL" id="QYRN01000017">
    <property type="protein sequence ID" value="RIX97178.1"/>
    <property type="molecule type" value="Genomic_DNA"/>
</dbReference>
<evidence type="ECO:0000313" key="2">
    <source>
        <dbReference type="Proteomes" id="UP000265750"/>
    </source>
</evidence>